<gene>
    <name evidence="2" type="ORF">OVA965_LOCUS40281</name>
    <name evidence="3" type="ORF">TMI583_LOCUS41689</name>
</gene>
<dbReference type="Proteomes" id="UP000682733">
    <property type="component" value="Unassembled WGS sequence"/>
</dbReference>
<evidence type="ECO:0000313" key="4">
    <source>
        <dbReference type="Proteomes" id="UP000682733"/>
    </source>
</evidence>
<evidence type="ECO:0000313" key="3">
    <source>
        <dbReference type="EMBL" id="CAF4363567.1"/>
    </source>
</evidence>
<dbReference type="AlphaFoldDB" id="A0A8S2UV90"/>
<feature type="coiled-coil region" evidence="1">
    <location>
        <begin position="51"/>
        <end position="78"/>
    </location>
</feature>
<dbReference type="EMBL" id="CAJNOK010043483">
    <property type="protein sequence ID" value="CAF1569623.1"/>
    <property type="molecule type" value="Genomic_DNA"/>
</dbReference>
<feature type="non-terminal residue" evidence="3">
    <location>
        <position position="111"/>
    </location>
</feature>
<protein>
    <submittedName>
        <fullName evidence="3">Uncharacterized protein</fullName>
    </submittedName>
</protein>
<dbReference type="EMBL" id="CAJOBA010066234">
    <property type="protein sequence ID" value="CAF4363567.1"/>
    <property type="molecule type" value="Genomic_DNA"/>
</dbReference>
<reference evidence="3" key="1">
    <citation type="submission" date="2021-02" db="EMBL/GenBank/DDBJ databases">
        <authorList>
            <person name="Nowell W R."/>
        </authorList>
    </citation>
    <scope>NUCLEOTIDE SEQUENCE</scope>
</reference>
<proteinExistence type="predicted"/>
<evidence type="ECO:0000313" key="2">
    <source>
        <dbReference type="EMBL" id="CAF1569623.1"/>
    </source>
</evidence>
<name>A0A8S2UV90_9BILA</name>
<comment type="caution">
    <text evidence="3">The sequence shown here is derived from an EMBL/GenBank/DDBJ whole genome shotgun (WGS) entry which is preliminary data.</text>
</comment>
<sequence>MLNNLESDEGILKSSKYHLKDIITAVINSSTFIDTLTQQMQTIFDGLNIRINEQDEHMKRLTKKIDELDNIVVKQSEMIAVMKACSEKIQKEETGIKDKLNHLEQYDRRLN</sequence>
<dbReference type="Proteomes" id="UP000677228">
    <property type="component" value="Unassembled WGS sequence"/>
</dbReference>
<accession>A0A8S2UV90</accession>
<organism evidence="3 4">
    <name type="scientific">Didymodactylos carnosus</name>
    <dbReference type="NCBI Taxonomy" id="1234261"/>
    <lineage>
        <taxon>Eukaryota</taxon>
        <taxon>Metazoa</taxon>
        <taxon>Spiralia</taxon>
        <taxon>Gnathifera</taxon>
        <taxon>Rotifera</taxon>
        <taxon>Eurotatoria</taxon>
        <taxon>Bdelloidea</taxon>
        <taxon>Philodinida</taxon>
        <taxon>Philodinidae</taxon>
        <taxon>Didymodactylos</taxon>
    </lineage>
</organism>
<keyword evidence="1" id="KW-0175">Coiled coil</keyword>
<evidence type="ECO:0000256" key="1">
    <source>
        <dbReference type="SAM" id="Coils"/>
    </source>
</evidence>